<protein>
    <recommendedName>
        <fullName evidence="4">RCC1-like domain-containing protein</fullName>
    </recommendedName>
</protein>
<dbReference type="EMBL" id="SGPK01000338">
    <property type="protein sequence ID" value="THH04495.1"/>
    <property type="molecule type" value="Genomic_DNA"/>
</dbReference>
<keyword evidence="1" id="KW-0344">Guanine-nucleotide releasing factor</keyword>
<reference evidence="5 6" key="1">
    <citation type="submission" date="2019-02" db="EMBL/GenBank/DDBJ databases">
        <title>Genome sequencing of the rare red list fungi Phellinidium pouzarii.</title>
        <authorList>
            <person name="Buettner E."/>
            <person name="Kellner H."/>
        </authorList>
    </citation>
    <scope>NUCLEOTIDE SEQUENCE [LARGE SCALE GENOMIC DNA]</scope>
    <source>
        <strain evidence="5 6">DSM 108285</strain>
    </source>
</reference>
<dbReference type="InterPro" id="IPR051553">
    <property type="entry name" value="Ran_GTPase-activating"/>
</dbReference>
<organism evidence="5 6">
    <name type="scientific">Phellinidium pouzarii</name>
    <dbReference type="NCBI Taxonomy" id="167371"/>
    <lineage>
        <taxon>Eukaryota</taxon>
        <taxon>Fungi</taxon>
        <taxon>Dikarya</taxon>
        <taxon>Basidiomycota</taxon>
        <taxon>Agaricomycotina</taxon>
        <taxon>Agaricomycetes</taxon>
        <taxon>Hymenochaetales</taxon>
        <taxon>Hymenochaetaceae</taxon>
        <taxon>Phellinidium</taxon>
    </lineage>
</organism>
<dbReference type="AlphaFoldDB" id="A0A4S4L018"/>
<dbReference type="Pfam" id="PF25390">
    <property type="entry name" value="WD40_RLD"/>
    <property type="match status" value="1"/>
</dbReference>
<keyword evidence="2" id="KW-0677">Repeat</keyword>
<dbReference type="GO" id="GO:0005085">
    <property type="term" value="F:guanyl-nucleotide exchange factor activity"/>
    <property type="evidence" value="ECO:0007669"/>
    <property type="project" value="TreeGrafter"/>
</dbReference>
<dbReference type="PROSITE" id="PS00626">
    <property type="entry name" value="RCC1_2"/>
    <property type="match status" value="2"/>
</dbReference>
<evidence type="ECO:0000313" key="6">
    <source>
        <dbReference type="Proteomes" id="UP000308199"/>
    </source>
</evidence>
<dbReference type="PROSITE" id="PS50012">
    <property type="entry name" value="RCC1_3"/>
    <property type="match status" value="5"/>
</dbReference>
<keyword evidence="6" id="KW-1185">Reference proteome</keyword>
<name>A0A4S4L018_9AGAM</name>
<dbReference type="InterPro" id="IPR000408">
    <property type="entry name" value="Reg_chr_condens"/>
</dbReference>
<feature type="repeat" description="RCC1" evidence="3">
    <location>
        <begin position="81"/>
        <end position="149"/>
    </location>
</feature>
<dbReference type="OrthoDB" id="61110at2759"/>
<dbReference type="InterPro" id="IPR058923">
    <property type="entry name" value="RCC1-like_dom"/>
</dbReference>
<evidence type="ECO:0000256" key="3">
    <source>
        <dbReference type="PROSITE-ProRule" id="PRU00235"/>
    </source>
</evidence>
<dbReference type="InterPro" id="IPR009091">
    <property type="entry name" value="RCC1/BLIP-II"/>
</dbReference>
<dbReference type="Proteomes" id="UP000308199">
    <property type="component" value="Unassembled WGS sequence"/>
</dbReference>
<dbReference type="PANTHER" id="PTHR45982">
    <property type="entry name" value="REGULATOR OF CHROMOSOME CONDENSATION"/>
    <property type="match status" value="1"/>
</dbReference>
<evidence type="ECO:0000256" key="2">
    <source>
        <dbReference type="ARBA" id="ARBA00022737"/>
    </source>
</evidence>
<sequence length="488" mass="52783">MNKLPLPASHPRPSRQLFICGSGEFGLLGMGTDVIGELSEPHPHAWVETAVQSNLLGMEEGAGIEQACAGGMHSLIIDEAGKVWSWGVNDNGALGRQIFGVSDPDAPGQLIDSDILESQPMLVRNLVGDGFRAVQIAVGDSVSVALSDEGLIRAWGCFRSGDGPLGFDYKAVHKEPQLYPMALELPTESRCVQVVCGGDHVLALTQEGTVFSWGNGEHAELGRKLIERRKRNGLIPTRLPLRRIIYVAAGSYHSFAIDEDGNVFAWGLNAYRQTSIFSTESENEDDDIVWVPTEVRAFAPEILGRGRRVVQICGGEHHSIFLLNDGSVFGCGRCDGFELGLARDHPNIRALEEAGSSDSSLSGKSTSGAFTYIATPTLIRFPPPPTPQDPDPPLAPANVRSVPNPIAHITTSARHNIAVSRTGHAYAWGLGQMSELGLGESVSQQQTPRRVRCREFDELRLDGLGWKWVVEDAAAGGQHSLFVVRMTE</sequence>
<comment type="caution">
    <text evidence="5">The sequence shown here is derived from an EMBL/GenBank/DDBJ whole genome shotgun (WGS) entry which is preliminary data.</text>
</comment>
<feature type="repeat" description="RCC1" evidence="3">
    <location>
        <begin position="261"/>
        <end position="325"/>
    </location>
</feature>
<feature type="repeat" description="RCC1" evidence="3">
    <location>
        <begin position="423"/>
        <end position="486"/>
    </location>
</feature>
<feature type="repeat" description="RCC1" evidence="3">
    <location>
        <begin position="150"/>
        <end position="207"/>
    </location>
</feature>
<dbReference type="GO" id="GO:0005737">
    <property type="term" value="C:cytoplasm"/>
    <property type="evidence" value="ECO:0007669"/>
    <property type="project" value="TreeGrafter"/>
</dbReference>
<accession>A0A4S4L018</accession>
<evidence type="ECO:0000256" key="1">
    <source>
        <dbReference type="ARBA" id="ARBA00022658"/>
    </source>
</evidence>
<dbReference type="PANTHER" id="PTHR45982:SF1">
    <property type="entry name" value="REGULATOR OF CHROMOSOME CONDENSATION"/>
    <property type="match status" value="1"/>
</dbReference>
<proteinExistence type="predicted"/>
<dbReference type="SUPFAM" id="SSF50985">
    <property type="entry name" value="RCC1/BLIP-II"/>
    <property type="match status" value="1"/>
</dbReference>
<feature type="domain" description="RCC1-like" evidence="4">
    <location>
        <begin position="16"/>
        <end position="482"/>
    </location>
</feature>
<evidence type="ECO:0000313" key="5">
    <source>
        <dbReference type="EMBL" id="THH04495.1"/>
    </source>
</evidence>
<evidence type="ECO:0000259" key="4">
    <source>
        <dbReference type="Pfam" id="PF25390"/>
    </source>
</evidence>
<dbReference type="PRINTS" id="PR00633">
    <property type="entry name" value="RCCNDNSATION"/>
</dbReference>
<gene>
    <name evidence="5" type="ORF">EW145_g5480</name>
</gene>
<dbReference type="Gene3D" id="2.130.10.30">
    <property type="entry name" value="Regulator of chromosome condensation 1/beta-lactamase-inhibitor protein II"/>
    <property type="match status" value="1"/>
</dbReference>
<feature type="repeat" description="RCC1" evidence="3">
    <location>
        <begin position="208"/>
        <end position="260"/>
    </location>
</feature>